<protein>
    <submittedName>
        <fullName evidence="2">Spy/CpxP family protein refolding chaperone</fullName>
    </submittedName>
</protein>
<accession>A0A840ZLG3</accession>
<evidence type="ECO:0000313" key="2">
    <source>
        <dbReference type="EMBL" id="MBB5757928.1"/>
    </source>
</evidence>
<keyword evidence="3" id="KW-1185">Reference proteome</keyword>
<reference evidence="2 3" key="1">
    <citation type="submission" date="2020-08" db="EMBL/GenBank/DDBJ databases">
        <title>Genomic Encyclopedia of Type Strains, Phase IV (KMG-IV): sequencing the most valuable type-strain genomes for metagenomic binning, comparative biology and taxonomic classification.</title>
        <authorList>
            <person name="Goeker M."/>
        </authorList>
    </citation>
    <scope>NUCLEOTIDE SEQUENCE [LARGE SCALE GENOMIC DNA]</scope>
    <source>
        <strain evidence="2 3">DSM 2163</strain>
    </source>
</reference>
<dbReference type="RefSeq" id="WP_183569917.1">
    <property type="nucleotide sequence ID" value="NZ_JACHOP010000010.1"/>
</dbReference>
<name>A0A840ZLG3_9HYPH</name>
<organism evidence="2 3">
    <name type="scientific">Methylorubrum rhodinum</name>
    <dbReference type="NCBI Taxonomy" id="29428"/>
    <lineage>
        <taxon>Bacteria</taxon>
        <taxon>Pseudomonadati</taxon>
        <taxon>Pseudomonadota</taxon>
        <taxon>Alphaproteobacteria</taxon>
        <taxon>Hyphomicrobiales</taxon>
        <taxon>Methylobacteriaceae</taxon>
        <taxon>Methylorubrum</taxon>
    </lineage>
</organism>
<feature type="signal peptide" evidence="1">
    <location>
        <begin position="1"/>
        <end position="21"/>
    </location>
</feature>
<dbReference type="Proteomes" id="UP000583454">
    <property type="component" value="Unassembled WGS sequence"/>
</dbReference>
<feature type="chain" id="PRO_5032637717" evidence="1">
    <location>
        <begin position="22"/>
        <end position="78"/>
    </location>
</feature>
<comment type="caution">
    <text evidence="2">The sequence shown here is derived from an EMBL/GenBank/DDBJ whole genome shotgun (WGS) entry which is preliminary data.</text>
</comment>
<proteinExistence type="predicted"/>
<gene>
    <name evidence="2" type="ORF">HNR00_002645</name>
</gene>
<evidence type="ECO:0000256" key="1">
    <source>
        <dbReference type="SAM" id="SignalP"/>
    </source>
</evidence>
<dbReference type="PROSITE" id="PS51257">
    <property type="entry name" value="PROKAR_LIPOPROTEIN"/>
    <property type="match status" value="1"/>
</dbReference>
<dbReference type="AlphaFoldDB" id="A0A840ZLG3"/>
<dbReference type="EMBL" id="JACHOP010000010">
    <property type="protein sequence ID" value="MBB5757928.1"/>
    <property type="molecule type" value="Genomic_DNA"/>
</dbReference>
<sequence>MKTRVAAAAALVLLGCAPALAMRCCGGPGKAAMCAKDGMGKDGIGKGGMKGGMAMSRADKGGKGCCCEGMSGRMSRRG</sequence>
<evidence type="ECO:0000313" key="3">
    <source>
        <dbReference type="Proteomes" id="UP000583454"/>
    </source>
</evidence>
<keyword evidence="1" id="KW-0732">Signal</keyword>